<dbReference type="Proteomes" id="UP000238479">
    <property type="component" value="Chromosome 1"/>
</dbReference>
<protein>
    <submittedName>
        <fullName evidence="2">Putative leucine-rich repeat domain, L domain-containing protein</fullName>
    </submittedName>
</protein>
<evidence type="ECO:0000313" key="3">
    <source>
        <dbReference type="Proteomes" id="UP000238479"/>
    </source>
</evidence>
<dbReference type="PANTHER" id="PTHR31900:SF30">
    <property type="entry name" value="SUPERFAMILY PROTEIN, PUTATIVE-RELATED"/>
    <property type="match status" value="1"/>
</dbReference>
<evidence type="ECO:0000259" key="1">
    <source>
        <dbReference type="Pfam" id="PF24758"/>
    </source>
</evidence>
<gene>
    <name evidence="2" type="ORF">RchiOBHm_Chr1g0383101</name>
</gene>
<sequence length="218" mass="25503">MTFLATSYPSWKQREAVRTSTLSKRWKYVRTFTPNLVFDDFCFWFIKENLWKQVGDYVAREIHLRGFVRSFGFEVRHYGIVAALLRSWITELVMRNVQDVSLLLNSSDEHNVLPDCLFTCKSLVHFKFSIGGIVSLELPATIYFSNLKTLNLRNVRFLNEHSTNQLFSSCPVLEDLTLNDCRWSDFQLINICAPKLLRLTIFERVHFRYTNPSLMAAG</sequence>
<dbReference type="PANTHER" id="PTHR31900">
    <property type="entry name" value="F-BOX/RNI SUPERFAMILY PROTEIN-RELATED"/>
    <property type="match status" value="1"/>
</dbReference>
<dbReference type="Gramene" id="PRQ60604">
    <property type="protein sequence ID" value="PRQ60604"/>
    <property type="gene ID" value="RchiOBHm_Chr1g0383101"/>
</dbReference>
<reference evidence="2 3" key="1">
    <citation type="journal article" date="2018" name="Nat. Genet.">
        <title>The Rosa genome provides new insights in the design of modern roses.</title>
        <authorList>
            <person name="Bendahmane M."/>
        </authorList>
    </citation>
    <scope>NUCLEOTIDE SEQUENCE [LARGE SCALE GENOMIC DNA]</scope>
    <source>
        <strain evidence="3">cv. Old Blush</strain>
    </source>
</reference>
<evidence type="ECO:0000313" key="2">
    <source>
        <dbReference type="EMBL" id="PRQ60604.1"/>
    </source>
</evidence>
<name>A0A2P6SPI1_ROSCH</name>
<dbReference type="STRING" id="74649.A0A2P6SPI1"/>
<comment type="caution">
    <text evidence="2">The sequence shown here is derived from an EMBL/GenBank/DDBJ whole genome shotgun (WGS) entry which is preliminary data.</text>
</comment>
<feature type="domain" description="F-box/LRR-repeat protein 15/At3g58940/PEG3-like LRR" evidence="1">
    <location>
        <begin position="85"/>
        <end position="202"/>
    </location>
</feature>
<dbReference type="InterPro" id="IPR032675">
    <property type="entry name" value="LRR_dom_sf"/>
</dbReference>
<accession>A0A2P6SPI1</accession>
<dbReference type="AlphaFoldDB" id="A0A2P6SPI1"/>
<dbReference type="SUPFAM" id="SSF52047">
    <property type="entry name" value="RNI-like"/>
    <property type="match status" value="1"/>
</dbReference>
<dbReference type="OMA" id="WITELVM"/>
<dbReference type="InterPro" id="IPR050232">
    <property type="entry name" value="FBL13/AtMIF1-like"/>
</dbReference>
<dbReference type="Gene3D" id="3.80.10.10">
    <property type="entry name" value="Ribonuclease Inhibitor"/>
    <property type="match status" value="1"/>
</dbReference>
<keyword evidence="3" id="KW-1185">Reference proteome</keyword>
<dbReference type="EMBL" id="PDCK01000039">
    <property type="protein sequence ID" value="PRQ60604.1"/>
    <property type="molecule type" value="Genomic_DNA"/>
</dbReference>
<dbReference type="InterPro" id="IPR055411">
    <property type="entry name" value="LRR_FXL15/At3g58940/PEG3-like"/>
</dbReference>
<dbReference type="Pfam" id="PF24758">
    <property type="entry name" value="LRR_At5g56370"/>
    <property type="match status" value="1"/>
</dbReference>
<organism evidence="2 3">
    <name type="scientific">Rosa chinensis</name>
    <name type="common">China rose</name>
    <dbReference type="NCBI Taxonomy" id="74649"/>
    <lineage>
        <taxon>Eukaryota</taxon>
        <taxon>Viridiplantae</taxon>
        <taxon>Streptophyta</taxon>
        <taxon>Embryophyta</taxon>
        <taxon>Tracheophyta</taxon>
        <taxon>Spermatophyta</taxon>
        <taxon>Magnoliopsida</taxon>
        <taxon>eudicotyledons</taxon>
        <taxon>Gunneridae</taxon>
        <taxon>Pentapetalae</taxon>
        <taxon>rosids</taxon>
        <taxon>fabids</taxon>
        <taxon>Rosales</taxon>
        <taxon>Rosaceae</taxon>
        <taxon>Rosoideae</taxon>
        <taxon>Rosoideae incertae sedis</taxon>
        <taxon>Rosa</taxon>
    </lineage>
</organism>
<proteinExistence type="predicted"/>